<evidence type="ECO:0000313" key="6">
    <source>
        <dbReference type="Proteomes" id="UP000006672"/>
    </source>
</evidence>
<organism evidence="5">
    <name type="scientific">Brugia malayi</name>
    <name type="common">Filarial nematode worm</name>
    <dbReference type="NCBI Taxonomy" id="6279"/>
    <lineage>
        <taxon>Eukaryota</taxon>
        <taxon>Metazoa</taxon>
        <taxon>Ecdysozoa</taxon>
        <taxon>Nematoda</taxon>
        <taxon>Chromadorea</taxon>
        <taxon>Rhabditida</taxon>
        <taxon>Spirurina</taxon>
        <taxon>Spiruromorpha</taxon>
        <taxon>Filarioidea</taxon>
        <taxon>Onchocercidae</taxon>
        <taxon>Brugia</taxon>
    </lineage>
</organism>
<evidence type="ECO:0000313" key="7">
    <source>
        <dbReference type="WBParaSite" id="Bm7866.1"/>
    </source>
</evidence>
<dbReference type="OrthoDB" id="5826360at2759"/>
<accession>A0A8L7YP96</accession>
<proteinExistence type="predicted"/>
<reference evidence="5" key="2">
    <citation type="submission" date="2019-04" db="EMBL/GenBank/DDBJ databases">
        <authorList>
            <person name="Howe K."/>
            <person name="Paulini M."/>
            <person name="Williams G."/>
        </authorList>
    </citation>
    <scope>NUCLEOTIDE SEQUENCE [LARGE SCALE GENOMIC DNA]</scope>
    <source>
        <strain evidence="5">FR3</strain>
    </source>
</reference>
<dbReference type="Pfam" id="PF00724">
    <property type="entry name" value="Oxidored_FMN"/>
    <property type="match status" value="1"/>
</dbReference>
<dbReference type="GO" id="GO:0016491">
    <property type="term" value="F:oxidoreductase activity"/>
    <property type="evidence" value="ECO:0007669"/>
    <property type="project" value="UniProtKB-KW"/>
</dbReference>
<accession>A0A4E9ETA3</accession>
<dbReference type="PANTHER" id="PTHR43656:SF5">
    <property type="entry name" value="NADH:FLAVIN OXIDOREDUCTASE_NADH OXIDASE N-TERMINAL DOMAIN-CONTAINING PROTEIN"/>
    <property type="match status" value="1"/>
</dbReference>
<feature type="compositionally biased region" description="Basic and acidic residues" evidence="3">
    <location>
        <begin position="1131"/>
        <end position="1150"/>
    </location>
</feature>
<dbReference type="AlphaFoldDB" id="A0A4E9ETA3"/>
<name>A0A4E9ETA3_BRUMA</name>
<keyword evidence="1" id="KW-0285">Flavoprotein</keyword>
<reference evidence="6" key="1">
    <citation type="journal article" date="2007" name="Science">
        <title>Draft genome of the filarial nematode parasite Brugia malayi.</title>
        <authorList>
            <person name="Ghedin E."/>
            <person name="Wang S."/>
            <person name="Spiro D."/>
            <person name="Caler E."/>
            <person name="Zhao Q."/>
            <person name="Crabtree J."/>
            <person name="Allen J.E."/>
            <person name="Delcher A.L."/>
            <person name="Guiliano D.B."/>
            <person name="Miranda-Saavedra D."/>
            <person name="Angiuoli S.V."/>
            <person name="Creasy T."/>
            <person name="Amedeo P."/>
            <person name="Haas B."/>
            <person name="El-Sayed N.M."/>
            <person name="Wortman J.R."/>
            <person name="Feldblyum T."/>
            <person name="Tallon L."/>
            <person name="Schatz M."/>
            <person name="Shumway M."/>
            <person name="Koo H."/>
            <person name="Salzberg S.L."/>
            <person name="Schobel S."/>
            <person name="Pertea M."/>
            <person name="Pop M."/>
            <person name="White O."/>
            <person name="Barton G.J."/>
            <person name="Carlow C.K."/>
            <person name="Crawford M.J."/>
            <person name="Daub J."/>
            <person name="Dimmic M.W."/>
            <person name="Estes C.F."/>
            <person name="Foster J.M."/>
            <person name="Ganatra M."/>
            <person name="Gregory W.F."/>
            <person name="Johnson N.M."/>
            <person name="Jin J."/>
            <person name="Komuniecki R."/>
            <person name="Korf I."/>
            <person name="Kumar S."/>
            <person name="Laney S."/>
            <person name="Li B.W."/>
            <person name="Li W."/>
            <person name="Lindblom T.H."/>
            <person name="Lustigman S."/>
            <person name="Ma D."/>
            <person name="Maina C.V."/>
            <person name="Martin D.M."/>
            <person name="McCarter J.P."/>
            <person name="McReynolds L."/>
            <person name="Mitreva M."/>
            <person name="Nutman T.B."/>
            <person name="Parkinson J."/>
            <person name="Peregrin-Alvarez J.M."/>
            <person name="Poole C."/>
            <person name="Ren Q."/>
            <person name="Saunders L."/>
            <person name="Sluder A.E."/>
            <person name="Smith K."/>
            <person name="Stanke M."/>
            <person name="Unnasch T.R."/>
            <person name="Ware J."/>
            <person name="Wei A.D."/>
            <person name="Weil G."/>
            <person name="Williams D.J."/>
            <person name="Zhang Y."/>
            <person name="Williams S.A."/>
            <person name="Fraser-Liggett C."/>
            <person name="Slatko B."/>
            <person name="Blaxter M.L."/>
            <person name="Scott A.L."/>
        </authorList>
    </citation>
    <scope>NUCLEOTIDE SEQUENCE</scope>
    <source>
        <strain evidence="6">FR3</strain>
    </source>
</reference>
<dbReference type="WBParaSite" id="Bm7866.1">
    <property type="protein sequence ID" value="Bm7866.1"/>
    <property type="gene ID" value="WBGene00228127"/>
</dbReference>
<reference evidence="7" key="3">
    <citation type="submission" date="2022-04" db="UniProtKB">
        <authorList>
            <consortium name="WormBaseParasite"/>
        </authorList>
    </citation>
    <scope>IDENTIFICATION</scope>
</reference>
<dbReference type="CTD" id="6095702"/>
<feature type="region of interest" description="Disordered" evidence="3">
    <location>
        <begin position="1129"/>
        <end position="1150"/>
    </location>
</feature>
<evidence type="ECO:0000256" key="1">
    <source>
        <dbReference type="ARBA" id="ARBA00022630"/>
    </source>
</evidence>
<keyword evidence="6" id="KW-1185">Reference proteome</keyword>
<evidence type="ECO:0000256" key="2">
    <source>
        <dbReference type="ARBA" id="ARBA00023002"/>
    </source>
</evidence>
<dbReference type="PANTHER" id="PTHR43656">
    <property type="entry name" value="BINDING OXIDOREDUCTASE, PUTATIVE (AFU_ORTHOLOGUE AFUA_2G08260)-RELATED"/>
    <property type="match status" value="1"/>
</dbReference>
<dbReference type="InterPro" id="IPR013785">
    <property type="entry name" value="Aldolase_TIM"/>
</dbReference>
<protein>
    <submittedName>
        <fullName evidence="7">Oxidored_FMN domain-containing protein</fullName>
    </submittedName>
</protein>
<dbReference type="EMBL" id="CAAKNF010000196">
    <property type="protein sequence ID" value="VIO85962.1"/>
    <property type="molecule type" value="Genomic_DNA"/>
</dbReference>
<sequence length="1158" mass="130651">MVANGILNSSKEPTTRWDCSDVDQEMVKVILGERLRFPYASNVVAPNRMMKSAMSEQLATYNKNDMKKSGIPTRELINLYEKFADGGFGTIVTGCIIINGKDIEAPGNVIIDKELDSEERRNAFKEWTQCAKRNGSIIIAQLFHPGKYAADLPHKTDFNINKLTRKQIAELINEYAYAASYAQQCGFNGVEISCTYFFALGQLITSSDNIRNDEFGGKLENRAKILFKIIQAIRMKICKPSRFVIGLKLFCGNFEPDYNNDAFGEFVHNVEKTGFDYIAITGGHYDLIKDLKRGDDPKKCEYFYQKFVLTMRKHLTRTKLFMNGGFVTLAQMLAAIRNGWAAGISLARPVAAEPDLPKRLFAGEVKSATKSLFEPMDYSVEIKFAGSQLWQHGYLLTVMDASNPDHIEQFKKDLHLHEKQKLADDDELIIGYPKTIVHPELLDEDMLKRIQQLSKSTESTNAMILDEEPVENEPITRMDDTENVMIEEETHHVMKKQLDYGASGDLQENMVEDSIHTVVKRHENSDDIGMDIIEETIEKVILTKSDFSEPSQSELVESSVLQDAQPDDITRNDNDFLNTTAETQDDSFNDMKTVLEKPFTEGLKLRDEMVNNVNEGLHKENEERNAIAVDNVEEQHEITLPSNEQQSEAKETAVEVISGLSDDDKPIISGIVEEVRDTNDDDAMKSMEENAGNESAENPITENEKYLMKDKEPSVEGESCVIDENVVEEVMHKEIYNISAEMTTSFMGDSMAHQIEHSSEKDNEQFANASEFHDNTEGYHEIRRSNEKDKQDYLQDHFENDVIGSHTSEGVTEAYIPKDITEDHISEGIEEDFLEKTNGTDMTKGLTDNHFHENLDNGINNDSRSEAIIRKDVTVDDDKYPLAKDFNDQHIEGFIEGRINQAGWNELSNEANHYKVSSPTYSTLFGSTLMGGNGESVVYEEYYDKHSVPGQSPDETYQSEIYGIPIDEAKDSKNDENLLSEKVDINQVGTKFDFDKSGIDNSTTTHRHGLTGFISSAIPDSVQSLISSTRNKFGEMLSEDDGKHEPDLQFTMKTEEMIGDDGRRYEVHTESYSISSGNDRLSSDFGDTKEFLAGDADKFKSHDDNLTGGSIDTHHSTETNITTITTVTNQGDKDTKKHQDGLFGDKKSTDDLDFEFIH</sequence>
<dbReference type="SUPFAM" id="SSF51395">
    <property type="entry name" value="FMN-linked oxidoreductases"/>
    <property type="match status" value="1"/>
</dbReference>
<evidence type="ECO:0000256" key="3">
    <source>
        <dbReference type="SAM" id="MobiDB-lite"/>
    </source>
</evidence>
<dbReference type="InterPro" id="IPR051799">
    <property type="entry name" value="NADH_flavin_oxidoreductase"/>
</dbReference>
<dbReference type="GeneID" id="6095702"/>
<evidence type="ECO:0000259" key="4">
    <source>
        <dbReference type="Pfam" id="PF00724"/>
    </source>
</evidence>
<evidence type="ECO:0000313" key="5">
    <source>
        <dbReference type="EMBL" id="VIO85962.1"/>
    </source>
</evidence>
<gene>
    <name evidence="5" type="primary">Bm7866</name>
    <name evidence="5" type="ORF">BM_BM7866</name>
</gene>
<dbReference type="Proteomes" id="UP000006672">
    <property type="component" value="Unassembled WGS sequence"/>
</dbReference>
<dbReference type="Gene3D" id="3.20.20.70">
    <property type="entry name" value="Aldolase class I"/>
    <property type="match status" value="1"/>
</dbReference>
<dbReference type="RefSeq" id="XP_042929139.1">
    <property type="nucleotide sequence ID" value="XM_043073205.1"/>
</dbReference>
<dbReference type="KEGG" id="bmy:BM_BM7866"/>
<dbReference type="GO" id="GO:0010181">
    <property type="term" value="F:FMN binding"/>
    <property type="evidence" value="ECO:0007669"/>
    <property type="project" value="InterPro"/>
</dbReference>
<keyword evidence="2" id="KW-0560">Oxidoreductase</keyword>
<feature type="domain" description="NADH:flavin oxidoreductase/NADH oxidase N-terminal" evidence="4">
    <location>
        <begin position="47"/>
        <end position="360"/>
    </location>
</feature>
<dbReference type="InterPro" id="IPR001155">
    <property type="entry name" value="OxRdtase_FMN_N"/>
</dbReference>